<evidence type="ECO:0000256" key="5">
    <source>
        <dbReference type="ARBA" id="ARBA00022692"/>
    </source>
</evidence>
<feature type="domain" description="EXPERA" evidence="11">
    <location>
        <begin position="62"/>
        <end position="221"/>
    </location>
</feature>
<evidence type="ECO:0000256" key="3">
    <source>
        <dbReference type="ARBA" id="ARBA00006472"/>
    </source>
</evidence>
<evidence type="ECO:0000256" key="8">
    <source>
        <dbReference type="ARBA" id="ARBA00023239"/>
    </source>
</evidence>
<dbReference type="EMBL" id="CP119877">
    <property type="protein sequence ID" value="WFD33392.1"/>
    <property type="molecule type" value="Genomic_DNA"/>
</dbReference>
<dbReference type="Proteomes" id="UP001219933">
    <property type="component" value="Chromosome 1"/>
</dbReference>
<dbReference type="GO" id="GO:0016020">
    <property type="term" value="C:membrane"/>
    <property type="evidence" value="ECO:0007669"/>
    <property type="project" value="UniProtKB-SubCell"/>
</dbReference>
<dbReference type="AlphaFoldDB" id="A0AAF0EQW8"/>
<keyword evidence="8" id="KW-0456">Lyase</keyword>
<accession>A0AAF0EQW8</accession>
<evidence type="ECO:0000256" key="1">
    <source>
        <dbReference type="ARBA" id="ARBA00001554"/>
    </source>
</evidence>
<dbReference type="InterPro" id="IPR050376">
    <property type="entry name" value="Pterin-4-alpha-carb_dehyd"/>
</dbReference>
<evidence type="ECO:0000256" key="2">
    <source>
        <dbReference type="ARBA" id="ARBA00004141"/>
    </source>
</evidence>
<dbReference type="PANTHER" id="PTHR42805">
    <property type="entry name" value="PTERIN-4-ALPHA-CARBINOLAMINE DEHYDRATASE-RELATED"/>
    <property type="match status" value="1"/>
</dbReference>
<sequence>MSSVPSAAELAKQACVPCSHKAIREQGITKLSDERTRQLLGALEPGWSLSPQPLVDDAPDALHRTYTFRNFATAASFANALGEAAETHKHHPAILLEWGRVAVWWWSHSLNGDVLKYYIEQSNDPLLPHAWEPRYAWFRMAVLSEFLVQVPAFTLGIWAMWTDNKRAYPWLICYGTLASFTTLQCLATVLLGPERTQLSTANLQMILQNYIPFMLIPLAIAIDLGMRTTCLLSQHAKTA</sequence>
<comment type="subcellular location">
    <subcellularLocation>
        <location evidence="2">Membrane</location>
        <topology evidence="2">Multi-pass membrane protein</topology>
    </subcellularLocation>
</comment>
<keyword evidence="13" id="KW-1185">Reference proteome</keyword>
<dbReference type="InterPro" id="IPR033118">
    <property type="entry name" value="EXPERA"/>
</dbReference>
<dbReference type="SUPFAM" id="SSF55248">
    <property type="entry name" value="PCD-like"/>
    <property type="match status" value="1"/>
</dbReference>
<comment type="similarity">
    <text evidence="3">Belongs to the pterin-4-alpha-carbinolamine dehydratase family.</text>
</comment>
<evidence type="ECO:0000256" key="7">
    <source>
        <dbReference type="ARBA" id="ARBA00023136"/>
    </source>
</evidence>
<feature type="transmembrane region" description="Helical" evidence="10">
    <location>
        <begin position="167"/>
        <end position="191"/>
    </location>
</feature>
<evidence type="ECO:0000256" key="6">
    <source>
        <dbReference type="ARBA" id="ARBA00022989"/>
    </source>
</evidence>
<dbReference type="Gene3D" id="3.30.1360.20">
    <property type="entry name" value="Transcriptional coactivator/pterin dehydratase"/>
    <property type="match status" value="1"/>
</dbReference>
<evidence type="ECO:0000256" key="9">
    <source>
        <dbReference type="PROSITE-ProRule" id="PRU01087"/>
    </source>
</evidence>
<dbReference type="EC" id="4.2.1.96" evidence="4"/>
<dbReference type="GO" id="GO:0008124">
    <property type="term" value="F:4-alpha-hydroxytetrahydrobiopterin dehydratase activity"/>
    <property type="evidence" value="ECO:0007669"/>
    <property type="project" value="UniProtKB-EC"/>
</dbReference>
<dbReference type="PROSITE" id="PS51751">
    <property type="entry name" value="EXPERA"/>
    <property type="match status" value="1"/>
</dbReference>
<evidence type="ECO:0000313" key="12">
    <source>
        <dbReference type="EMBL" id="WFD33392.1"/>
    </source>
</evidence>
<evidence type="ECO:0000256" key="10">
    <source>
        <dbReference type="SAM" id="Phobius"/>
    </source>
</evidence>
<dbReference type="GO" id="GO:0006729">
    <property type="term" value="P:tetrahydrobiopterin biosynthetic process"/>
    <property type="evidence" value="ECO:0007669"/>
    <property type="project" value="InterPro"/>
</dbReference>
<protein>
    <recommendedName>
        <fullName evidence="4">4a-hydroxytetrahydrobiopterin dehydratase</fullName>
        <ecNumber evidence="4">4.2.1.96</ecNumber>
    </recommendedName>
</protein>
<name>A0AAF0EQW8_9BASI</name>
<feature type="transmembrane region" description="Helical" evidence="10">
    <location>
        <begin position="203"/>
        <end position="222"/>
    </location>
</feature>
<keyword evidence="5 9" id="KW-0812">Transmembrane</keyword>
<evidence type="ECO:0000256" key="4">
    <source>
        <dbReference type="ARBA" id="ARBA00013252"/>
    </source>
</evidence>
<evidence type="ECO:0000313" key="13">
    <source>
        <dbReference type="Proteomes" id="UP001219933"/>
    </source>
</evidence>
<organism evidence="12 13">
    <name type="scientific">Malassezia cuniculi</name>
    <dbReference type="NCBI Taxonomy" id="948313"/>
    <lineage>
        <taxon>Eukaryota</taxon>
        <taxon>Fungi</taxon>
        <taxon>Dikarya</taxon>
        <taxon>Basidiomycota</taxon>
        <taxon>Ustilaginomycotina</taxon>
        <taxon>Malasseziomycetes</taxon>
        <taxon>Malasseziales</taxon>
        <taxon>Malasseziaceae</taxon>
        <taxon>Malassezia</taxon>
    </lineage>
</organism>
<dbReference type="PANTHER" id="PTHR42805:SF1">
    <property type="entry name" value="PTERIN-4-ALPHA-CARBINOLAMINE DEHYDRATASE-RELATED"/>
    <property type="match status" value="1"/>
</dbReference>
<dbReference type="Pfam" id="PF01329">
    <property type="entry name" value="Pterin_4a"/>
    <property type="match status" value="1"/>
</dbReference>
<dbReference type="InterPro" id="IPR001533">
    <property type="entry name" value="Pterin_deHydtase"/>
</dbReference>
<proteinExistence type="inferred from homology"/>
<comment type="catalytic activity">
    <reaction evidence="1">
        <text>(4aS,6R)-4a-hydroxy-L-erythro-5,6,7,8-tetrahydrobiopterin = (6R)-L-erythro-6,7-dihydrobiopterin + H2O</text>
        <dbReference type="Rhea" id="RHEA:11920"/>
        <dbReference type="ChEBI" id="CHEBI:15377"/>
        <dbReference type="ChEBI" id="CHEBI:15642"/>
        <dbReference type="ChEBI" id="CHEBI:43120"/>
        <dbReference type="EC" id="4.2.1.96"/>
    </reaction>
</comment>
<gene>
    <name evidence="12" type="ORF">MCUN1_000205</name>
</gene>
<evidence type="ECO:0000259" key="11">
    <source>
        <dbReference type="PROSITE" id="PS51751"/>
    </source>
</evidence>
<keyword evidence="6 9" id="KW-1133">Transmembrane helix</keyword>
<reference evidence="12" key="1">
    <citation type="submission" date="2023-03" db="EMBL/GenBank/DDBJ databases">
        <title>Mating type loci evolution in Malassezia.</title>
        <authorList>
            <person name="Coelho M.A."/>
        </authorList>
    </citation>
    <scope>NUCLEOTIDE SEQUENCE</scope>
    <source>
        <strain evidence="12">CBS 11721</strain>
    </source>
</reference>
<dbReference type="Pfam" id="PF05241">
    <property type="entry name" value="EBP"/>
    <property type="match status" value="1"/>
</dbReference>
<feature type="transmembrane region" description="Helical" evidence="10">
    <location>
        <begin position="136"/>
        <end position="161"/>
    </location>
</feature>
<keyword evidence="7 9" id="KW-0472">Membrane</keyword>
<dbReference type="InterPro" id="IPR036428">
    <property type="entry name" value="PCD_sf"/>
</dbReference>